<evidence type="ECO:0000256" key="1">
    <source>
        <dbReference type="PROSITE-ProRule" id="PRU00023"/>
    </source>
</evidence>
<dbReference type="Gene3D" id="1.25.40.20">
    <property type="entry name" value="Ankyrin repeat-containing domain"/>
    <property type="match status" value="1"/>
</dbReference>
<dbReference type="InterPro" id="IPR052457">
    <property type="entry name" value="Ankyrin-DD_containing_protein"/>
</dbReference>
<dbReference type="WBParaSite" id="PDA_v2.g6734.t1">
    <property type="protein sequence ID" value="PDA_v2.g6734.t1"/>
    <property type="gene ID" value="PDA_v2.g6734"/>
</dbReference>
<dbReference type="Proteomes" id="UP000887578">
    <property type="component" value="Unplaced"/>
</dbReference>
<proteinExistence type="predicted"/>
<evidence type="ECO:0000313" key="3">
    <source>
        <dbReference type="WBParaSite" id="PDA_v2.g6734.t1"/>
    </source>
</evidence>
<feature type="repeat" description="ANK" evidence="1">
    <location>
        <begin position="75"/>
        <end position="107"/>
    </location>
</feature>
<keyword evidence="1" id="KW-0040">ANK repeat</keyword>
<organism evidence="2 3">
    <name type="scientific">Panagrolaimus davidi</name>
    <dbReference type="NCBI Taxonomy" id="227884"/>
    <lineage>
        <taxon>Eukaryota</taxon>
        <taxon>Metazoa</taxon>
        <taxon>Ecdysozoa</taxon>
        <taxon>Nematoda</taxon>
        <taxon>Chromadorea</taxon>
        <taxon>Rhabditida</taxon>
        <taxon>Tylenchina</taxon>
        <taxon>Panagrolaimomorpha</taxon>
        <taxon>Panagrolaimoidea</taxon>
        <taxon>Panagrolaimidae</taxon>
        <taxon>Panagrolaimus</taxon>
    </lineage>
</organism>
<dbReference type="Pfam" id="PF12796">
    <property type="entry name" value="Ank_2"/>
    <property type="match status" value="2"/>
</dbReference>
<dbReference type="PANTHER" id="PTHR24125:SF5">
    <property type="entry name" value="ANKYRIN REPEAT PROTEIN"/>
    <property type="match status" value="1"/>
</dbReference>
<dbReference type="PROSITE" id="PS50088">
    <property type="entry name" value="ANK_REPEAT"/>
    <property type="match status" value="1"/>
</dbReference>
<dbReference type="InterPro" id="IPR002110">
    <property type="entry name" value="Ankyrin_rpt"/>
</dbReference>
<dbReference type="AlphaFoldDB" id="A0A914R5L9"/>
<dbReference type="PANTHER" id="PTHR24125">
    <property type="entry name" value="ANKYRIN REPEAT AND DEATH DOMAIN-CONTAINING PROTEIN"/>
    <property type="match status" value="1"/>
</dbReference>
<evidence type="ECO:0000313" key="2">
    <source>
        <dbReference type="Proteomes" id="UP000887578"/>
    </source>
</evidence>
<accession>A0A914R5L9</accession>
<dbReference type="SMART" id="SM00248">
    <property type="entry name" value="ANK"/>
    <property type="match status" value="3"/>
</dbReference>
<sequence length="169" mass="19071">MYACALNRKKIVELILTRNPDICVQNEDKQTAVMIAACYGHVSILDKLFQYSKQRSNLQKTTVAEIFGLHLSDENGCTASHFAVYYAQVNAVRYLLNVKANPNTPDKNGMSPTLFACADQNRSKCLDFLLAADGKMLSKNKTGQNGFDLKLIFYSKNDQESENKKYNHF</sequence>
<reference evidence="3" key="1">
    <citation type="submission" date="2022-11" db="UniProtKB">
        <authorList>
            <consortium name="WormBaseParasite"/>
        </authorList>
    </citation>
    <scope>IDENTIFICATION</scope>
</reference>
<name>A0A914R5L9_9BILA</name>
<keyword evidence="2" id="KW-1185">Reference proteome</keyword>
<dbReference type="InterPro" id="IPR036770">
    <property type="entry name" value="Ankyrin_rpt-contain_sf"/>
</dbReference>
<dbReference type="SUPFAM" id="SSF48403">
    <property type="entry name" value="Ankyrin repeat"/>
    <property type="match status" value="1"/>
</dbReference>
<protein>
    <submittedName>
        <fullName evidence="3">ANK_REP_REGION domain-containing protein</fullName>
    </submittedName>
</protein>